<feature type="domain" description="ABC transmembrane type-1" evidence="9">
    <location>
        <begin position="50"/>
        <end position="239"/>
    </location>
</feature>
<keyword evidence="7 8" id="KW-0472">Membrane</keyword>
<evidence type="ECO:0000259" key="9">
    <source>
        <dbReference type="PROSITE" id="PS50928"/>
    </source>
</evidence>
<dbReference type="EMBL" id="CP006577">
    <property type="protein sequence ID" value="AIG98613.1"/>
    <property type="molecule type" value="Genomic_DNA"/>
</dbReference>
<proteinExistence type="inferred from homology"/>
<feature type="transmembrane region" description="Helical" evidence="8">
    <location>
        <begin position="49"/>
        <end position="73"/>
    </location>
</feature>
<dbReference type="GeneID" id="24795353"/>
<evidence type="ECO:0000256" key="1">
    <source>
        <dbReference type="ARBA" id="ARBA00004651"/>
    </source>
</evidence>
<dbReference type="InterPro" id="IPR000515">
    <property type="entry name" value="MetI-like"/>
</dbReference>
<comment type="subcellular location">
    <subcellularLocation>
        <location evidence="1 8">Cell membrane</location>
        <topology evidence="1 8">Multi-pass membrane protein</topology>
    </subcellularLocation>
</comment>
<keyword evidence="3 8" id="KW-0813">Transport</keyword>
<evidence type="ECO:0000313" key="10">
    <source>
        <dbReference type="EMBL" id="AIG98613.1"/>
    </source>
</evidence>
<evidence type="ECO:0000256" key="3">
    <source>
        <dbReference type="ARBA" id="ARBA00022448"/>
    </source>
</evidence>
<dbReference type="AlphaFoldDB" id="A0A075WM72"/>
<evidence type="ECO:0000256" key="8">
    <source>
        <dbReference type="RuleBase" id="RU363032"/>
    </source>
</evidence>
<sequence length="248" mass="27943">MKKLSLPSIIFLLAFFYIPFAIVILYAFGYPEFTLKHFRDVLNPLYASYILNSAIIAFLTTAICLAIAYPVAYYIALKAGKWKNALLIAVILPFWISFLLRTYALMTILSKLGIMFTFTAVMVGMVYDYLPFMILPLYTAMERMNVSTIEASYVLGADPIKTFLKVVMPLSRQGMIAGIFLVFVPALGEFVVPAMLGGVSASTLGTLTWELFIRYHNWWKGSALSVIYLAVVFAFTAYYIKRSGRLEL</sequence>
<dbReference type="GO" id="GO:0005886">
    <property type="term" value="C:plasma membrane"/>
    <property type="evidence" value="ECO:0007669"/>
    <property type="project" value="UniProtKB-SubCell"/>
</dbReference>
<feature type="transmembrane region" description="Helical" evidence="8">
    <location>
        <begin position="85"/>
        <end position="106"/>
    </location>
</feature>
<feature type="transmembrane region" description="Helical" evidence="8">
    <location>
        <begin position="112"/>
        <end position="135"/>
    </location>
</feature>
<dbReference type="RefSeq" id="WP_048095991.1">
    <property type="nucleotide sequence ID" value="NZ_CP006577.1"/>
</dbReference>
<dbReference type="Proteomes" id="UP000028501">
    <property type="component" value="Chromosome"/>
</dbReference>
<dbReference type="PROSITE" id="PS50928">
    <property type="entry name" value="ABC_TM1"/>
    <property type="match status" value="1"/>
</dbReference>
<dbReference type="SUPFAM" id="SSF161098">
    <property type="entry name" value="MetI-like"/>
    <property type="match status" value="1"/>
</dbReference>
<dbReference type="CDD" id="cd06261">
    <property type="entry name" value="TM_PBP2"/>
    <property type="match status" value="1"/>
</dbReference>
<evidence type="ECO:0000256" key="7">
    <source>
        <dbReference type="ARBA" id="ARBA00023136"/>
    </source>
</evidence>
<keyword evidence="4" id="KW-1003">Cell membrane</keyword>
<protein>
    <submittedName>
        <fullName evidence="10">ABC-type spermidine/putrescine transport system, permease component I</fullName>
    </submittedName>
</protein>
<comment type="similarity">
    <text evidence="2">Belongs to the binding-protein-dependent transport system permease family. CysTW subfamily.</text>
</comment>
<feature type="transmembrane region" description="Helical" evidence="8">
    <location>
        <begin position="175"/>
        <end position="198"/>
    </location>
</feature>
<dbReference type="HOGENOM" id="CLU_016047_18_8_2"/>
<keyword evidence="6 8" id="KW-1133">Transmembrane helix</keyword>
<name>A0A075WM72_ARCFL</name>
<dbReference type="KEGG" id="afg:AFULGI_00018580"/>
<keyword evidence="5 8" id="KW-0812">Transmembrane</keyword>
<reference evidence="10 11" key="1">
    <citation type="submission" date="2013-07" db="EMBL/GenBank/DDBJ databases">
        <title>Genome of Archaeoglobus fulgidus.</title>
        <authorList>
            <person name="Fiebig A."/>
            <person name="Birkeland N.-K."/>
        </authorList>
    </citation>
    <scope>NUCLEOTIDE SEQUENCE [LARGE SCALE GENOMIC DNA]</scope>
    <source>
        <strain evidence="10 11">DSM 8774</strain>
    </source>
</reference>
<gene>
    <name evidence="10" type="ORF">AFULGI_00018580</name>
</gene>
<accession>A0A075WM72</accession>
<dbReference type="PANTHER" id="PTHR42929:SF1">
    <property type="entry name" value="INNER MEMBRANE ABC TRANSPORTER PERMEASE PROTEIN YDCU-RELATED"/>
    <property type="match status" value="1"/>
</dbReference>
<evidence type="ECO:0000256" key="6">
    <source>
        <dbReference type="ARBA" id="ARBA00022989"/>
    </source>
</evidence>
<organism evidence="10 11">
    <name type="scientific">Archaeoglobus fulgidus DSM 8774</name>
    <dbReference type="NCBI Taxonomy" id="1344584"/>
    <lineage>
        <taxon>Archaea</taxon>
        <taxon>Methanobacteriati</taxon>
        <taxon>Methanobacteriota</taxon>
        <taxon>Archaeoglobi</taxon>
        <taxon>Archaeoglobales</taxon>
        <taxon>Archaeoglobaceae</taxon>
        <taxon>Archaeoglobus</taxon>
    </lineage>
</organism>
<dbReference type="Pfam" id="PF00528">
    <property type="entry name" value="BPD_transp_1"/>
    <property type="match status" value="1"/>
</dbReference>
<dbReference type="Gene3D" id="1.10.3720.10">
    <property type="entry name" value="MetI-like"/>
    <property type="match status" value="1"/>
</dbReference>
<feature type="transmembrane region" description="Helical" evidence="8">
    <location>
        <begin position="218"/>
        <end position="240"/>
    </location>
</feature>
<dbReference type="InterPro" id="IPR035906">
    <property type="entry name" value="MetI-like_sf"/>
</dbReference>
<evidence type="ECO:0000313" key="11">
    <source>
        <dbReference type="Proteomes" id="UP000028501"/>
    </source>
</evidence>
<evidence type="ECO:0000256" key="2">
    <source>
        <dbReference type="ARBA" id="ARBA00007069"/>
    </source>
</evidence>
<dbReference type="GO" id="GO:0055085">
    <property type="term" value="P:transmembrane transport"/>
    <property type="evidence" value="ECO:0007669"/>
    <property type="project" value="InterPro"/>
</dbReference>
<dbReference type="PANTHER" id="PTHR42929">
    <property type="entry name" value="INNER MEMBRANE ABC TRANSPORTER PERMEASE PROTEIN YDCU-RELATED-RELATED"/>
    <property type="match status" value="1"/>
</dbReference>
<feature type="transmembrane region" description="Helical" evidence="8">
    <location>
        <begin position="9"/>
        <end position="29"/>
    </location>
</feature>
<evidence type="ECO:0000256" key="5">
    <source>
        <dbReference type="ARBA" id="ARBA00022692"/>
    </source>
</evidence>
<evidence type="ECO:0000256" key="4">
    <source>
        <dbReference type="ARBA" id="ARBA00022475"/>
    </source>
</evidence>